<evidence type="ECO:0000256" key="1">
    <source>
        <dbReference type="SAM" id="Phobius"/>
    </source>
</evidence>
<keyword evidence="1" id="KW-0812">Transmembrane</keyword>
<keyword evidence="1" id="KW-1133">Transmembrane helix</keyword>
<accession>A0A1Y4M760</accession>
<protein>
    <submittedName>
        <fullName evidence="2">Uncharacterized protein</fullName>
    </submittedName>
</protein>
<evidence type="ECO:0000313" key="2">
    <source>
        <dbReference type="EMBL" id="OUP64634.1"/>
    </source>
</evidence>
<organism evidence="2 3">
    <name type="scientific">Anaerotruncus colihominis</name>
    <dbReference type="NCBI Taxonomy" id="169435"/>
    <lineage>
        <taxon>Bacteria</taxon>
        <taxon>Bacillati</taxon>
        <taxon>Bacillota</taxon>
        <taxon>Clostridia</taxon>
        <taxon>Eubacteriales</taxon>
        <taxon>Oscillospiraceae</taxon>
        <taxon>Anaerotruncus</taxon>
    </lineage>
</organism>
<name>A0A1Y4M760_9FIRM</name>
<feature type="transmembrane region" description="Helical" evidence="1">
    <location>
        <begin position="67"/>
        <end position="89"/>
    </location>
</feature>
<dbReference type="OrthoDB" id="10010314at2"/>
<dbReference type="AlphaFoldDB" id="A0A1Y4M760"/>
<dbReference type="RefSeq" id="WP_055245447.1">
    <property type="nucleotide sequence ID" value="NZ_CABIWA010000010.1"/>
</dbReference>
<comment type="caution">
    <text evidence="2">The sequence shown here is derived from an EMBL/GenBank/DDBJ whole genome shotgun (WGS) entry which is preliminary data.</text>
</comment>
<dbReference type="EMBL" id="NFKP01000050">
    <property type="protein sequence ID" value="OUP64634.1"/>
    <property type="molecule type" value="Genomic_DNA"/>
</dbReference>
<reference evidence="3" key="1">
    <citation type="submission" date="2017-04" db="EMBL/GenBank/DDBJ databases">
        <title>Function of individual gut microbiota members based on whole genome sequencing of pure cultures obtained from chicken caecum.</title>
        <authorList>
            <person name="Medvecky M."/>
            <person name="Cejkova D."/>
            <person name="Polansky O."/>
            <person name="Karasova D."/>
            <person name="Kubasova T."/>
            <person name="Cizek A."/>
            <person name="Rychlik I."/>
        </authorList>
    </citation>
    <scope>NUCLEOTIDE SEQUENCE [LARGE SCALE GENOMIC DNA]</scope>
    <source>
        <strain evidence="3">An175</strain>
    </source>
</reference>
<proteinExistence type="predicted"/>
<keyword evidence="1" id="KW-0472">Membrane</keyword>
<gene>
    <name evidence="2" type="ORF">B5F11_20110</name>
</gene>
<dbReference type="Proteomes" id="UP000196386">
    <property type="component" value="Unassembled WGS sequence"/>
</dbReference>
<sequence length="91" mass="10531">MIYNLLIFVLCPVIFPILRTDTSVMMLHGIYALDDHSWQRILSLLRKGGFDIQAMFLLNWLVDVNGIAWSSFIADPRCIIIALIVFSLYRK</sequence>
<evidence type="ECO:0000313" key="3">
    <source>
        <dbReference type="Proteomes" id="UP000196386"/>
    </source>
</evidence>